<feature type="domain" description="Flavodoxin-like" evidence="1">
    <location>
        <begin position="3"/>
        <end position="164"/>
    </location>
</feature>
<keyword evidence="3" id="KW-1185">Reference proteome</keyword>
<dbReference type="Proteomes" id="UP001596011">
    <property type="component" value="Unassembled WGS sequence"/>
</dbReference>
<gene>
    <name evidence="2" type="ORF">ACFO6V_17580</name>
</gene>
<dbReference type="SUPFAM" id="SSF52218">
    <property type="entry name" value="Flavoproteins"/>
    <property type="match status" value="1"/>
</dbReference>
<dbReference type="Gene3D" id="3.40.50.360">
    <property type="match status" value="1"/>
</dbReference>
<name>A0ABV9HK92_9MICO</name>
<sequence length="176" mass="18468">MRALIVYESMFGNTRAVARAIAEGIEASMHADILEVGAAHDSVPQDVTLLVVGGPTHAFSMSWPSTRRDAAGRAPSVISRERGIREWLGALPGVMAGSRTEATTFDTRTTSHLTGSAARAASRRLDRLGYPLVAAPVSFRVASLTGPLAGGELNRARTWGGALGSEVAARRASNIS</sequence>
<evidence type="ECO:0000259" key="1">
    <source>
        <dbReference type="PROSITE" id="PS50902"/>
    </source>
</evidence>
<evidence type="ECO:0000313" key="2">
    <source>
        <dbReference type="EMBL" id="MFC4630066.1"/>
    </source>
</evidence>
<dbReference type="InterPro" id="IPR029039">
    <property type="entry name" value="Flavoprotein-like_sf"/>
</dbReference>
<protein>
    <submittedName>
        <fullName evidence="2">Flavodoxin family protein</fullName>
    </submittedName>
</protein>
<dbReference type="InterPro" id="IPR001226">
    <property type="entry name" value="Flavodoxin_CS"/>
</dbReference>
<reference evidence="3" key="1">
    <citation type="journal article" date="2019" name="Int. J. Syst. Evol. Microbiol.">
        <title>The Global Catalogue of Microorganisms (GCM) 10K type strain sequencing project: providing services to taxonomists for standard genome sequencing and annotation.</title>
        <authorList>
            <consortium name="The Broad Institute Genomics Platform"/>
            <consortium name="The Broad Institute Genome Sequencing Center for Infectious Disease"/>
            <person name="Wu L."/>
            <person name="Ma J."/>
        </authorList>
    </citation>
    <scope>NUCLEOTIDE SEQUENCE [LARGE SCALE GENOMIC DNA]</scope>
    <source>
        <strain evidence="3">CCUG 42722</strain>
    </source>
</reference>
<dbReference type="EMBL" id="JBHSFI010000005">
    <property type="protein sequence ID" value="MFC4630066.1"/>
    <property type="molecule type" value="Genomic_DNA"/>
</dbReference>
<proteinExistence type="predicted"/>
<dbReference type="InterPro" id="IPR008254">
    <property type="entry name" value="Flavodoxin/NO_synth"/>
</dbReference>
<evidence type="ECO:0000313" key="3">
    <source>
        <dbReference type="Proteomes" id="UP001596011"/>
    </source>
</evidence>
<accession>A0ABV9HK92</accession>
<dbReference type="RefSeq" id="WP_377137412.1">
    <property type="nucleotide sequence ID" value="NZ_JBHSFI010000005.1"/>
</dbReference>
<dbReference type="PROSITE" id="PS00201">
    <property type="entry name" value="FLAVODOXIN"/>
    <property type="match status" value="1"/>
</dbReference>
<organism evidence="2 3">
    <name type="scientific">Promicromonospora alba</name>
    <dbReference type="NCBI Taxonomy" id="1616110"/>
    <lineage>
        <taxon>Bacteria</taxon>
        <taxon>Bacillati</taxon>
        <taxon>Actinomycetota</taxon>
        <taxon>Actinomycetes</taxon>
        <taxon>Micrococcales</taxon>
        <taxon>Promicromonosporaceae</taxon>
        <taxon>Promicromonospora</taxon>
    </lineage>
</organism>
<comment type="caution">
    <text evidence="2">The sequence shown here is derived from an EMBL/GenBank/DDBJ whole genome shotgun (WGS) entry which is preliminary data.</text>
</comment>
<dbReference type="PROSITE" id="PS50902">
    <property type="entry name" value="FLAVODOXIN_LIKE"/>
    <property type="match status" value="1"/>
</dbReference>